<dbReference type="AlphaFoldDB" id="A0A9W4GND7"/>
<protein>
    <submittedName>
        <fullName evidence="1">Uncharacterized protein</fullName>
    </submittedName>
</protein>
<reference evidence="1" key="1">
    <citation type="submission" date="2021-05" db="EMBL/GenBank/DDBJ databases">
        <authorList>
            <person name="Arsene-Ploetze F."/>
        </authorList>
    </citation>
    <scope>NUCLEOTIDE SEQUENCE</scope>
    <source>
        <strain evidence="1">DSM 42138</strain>
    </source>
</reference>
<name>A0A9W4GND7_9ACTN</name>
<keyword evidence="2" id="KW-1185">Reference proteome</keyword>
<dbReference type="Proteomes" id="UP001152519">
    <property type="component" value="Unassembled WGS sequence"/>
</dbReference>
<comment type="caution">
    <text evidence="1">The sequence shown here is derived from an EMBL/GenBank/DDBJ whole genome shotgun (WGS) entry which is preliminary data.</text>
</comment>
<evidence type="ECO:0000313" key="1">
    <source>
        <dbReference type="EMBL" id="CAG6391152.1"/>
    </source>
</evidence>
<proteinExistence type="predicted"/>
<sequence>MPPAVPAPAPAAAPDHRLLTAVACLATRHGGTFSAETVRAALGRPVPDPAGASLEEVYAIRGDLDARTASLLSELLSTA</sequence>
<dbReference type="EMBL" id="CAJSLV010000002">
    <property type="protein sequence ID" value="CAG6391152.1"/>
    <property type="molecule type" value="Genomic_DNA"/>
</dbReference>
<organism evidence="1 2">
    <name type="scientific">Actinacidiphila cocklensis</name>
    <dbReference type="NCBI Taxonomy" id="887465"/>
    <lineage>
        <taxon>Bacteria</taxon>
        <taxon>Bacillati</taxon>
        <taxon>Actinomycetota</taxon>
        <taxon>Actinomycetes</taxon>
        <taxon>Kitasatosporales</taxon>
        <taxon>Streptomycetaceae</taxon>
        <taxon>Actinacidiphila</taxon>
    </lineage>
</organism>
<accession>A0A9W4GND7</accession>
<evidence type="ECO:0000313" key="2">
    <source>
        <dbReference type="Proteomes" id="UP001152519"/>
    </source>
</evidence>
<gene>
    <name evidence="1" type="ORF">SCOCK_100219</name>
</gene>
<dbReference type="RefSeq" id="WP_251484537.1">
    <property type="nucleotide sequence ID" value="NZ_CAJSLV010000002.1"/>
</dbReference>